<keyword evidence="2" id="KW-0067">ATP-binding</keyword>
<keyword evidence="2" id="KW-0547">Nucleotide-binding</keyword>
<dbReference type="GO" id="GO:0004386">
    <property type="term" value="F:helicase activity"/>
    <property type="evidence" value="ECO:0007669"/>
    <property type="project" value="UniProtKB-KW"/>
</dbReference>
<keyword evidence="3" id="KW-1185">Reference proteome</keyword>
<sequence length="857" mass="102072">MIILVLLLVPVDGWCVTTTSRRIVTLWPESSTLTLPTTTRQHFHLLAGKSFTNEESKAKASTHKRESLREKSWEAMYQRLVKFRNDHGHTNVPMSFNDRDDQPHLGKWVATQRYRKKRNDPPYSKIRAEKLDSIGFKWILNERDGLGETWESTYQRLLKYQKEYGHTNVPVSFNDGDEKPHLGRWVATQRSLKKRNDPPYSKIRAEKLDSIGFVWTLTAEDRSQLFTKIRETKFDETWESMYQRLVKYQNEHGHTNVPVSFNYGDDQPHLGKWVATQRSRKKRNDPPYSKIRAEKLDSIGFKWILRKQDGLDETWESTYQRLLKYQKEYGHTNVPISFNDGDEKPHLGKWVATQRSRKKRNDPPYSKIRAEKLDSVGFKWILRKQDGLDETWESTYQRLLKYQKEYGHTNVPISFNDGDEKPHLGKWVSTQRYRKKRQDPPYSKVKAEKLDSIGFKWILNERHGLGETWESTYQRLLKYRKEYGHTNVPISFNDGDEKPHLGKWVATQRYRKKRNDPPYSKVKAEKLDSIGFVWTLTTEDRSQLFTKNRETKFDETWESMYQRLVKFRNEHGHTNVPVSFNDRDDQPHLGKWVATQRSRKKRNDPPYSKIRAEKLDSVGFKWILRKQDGLDETWESMYQRLLKYQKEYGHTNVPISFNDGDEKPHLGKWVATQRYRKKRNDPPYSNIRAEKLDSVGFKWILRKQDGLDETWESTYQRLLKYQKEYGHTNVPISFNDGDEKPHLGRWVAKQRYQKKRNDPPYSKIRAEKLDSIGFKWIIMEQDSLDKTWESTYQRLLKYRKEYGHTNVPISFNDGDEKPHLGKWVATQRSRKKRNDPPYSNIRAEKLDAIGFNWILNE</sequence>
<accession>A0A9K3KE36</accession>
<dbReference type="InterPro" id="IPR005114">
    <property type="entry name" value="Helicase_assoc"/>
</dbReference>
<dbReference type="Proteomes" id="UP000693970">
    <property type="component" value="Unassembled WGS sequence"/>
</dbReference>
<organism evidence="2 3">
    <name type="scientific">Nitzschia inconspicua</name>
    <dbReference type="NCBI Taxonomy" id="303405"/>
    <lineage>
        <taxon>Eukaryota</taxon>
        <taxon>Sar</taxon>
        <taxon>Stramenopiles</taxon>
        <taxon>Ochrophyta</taxon>
        <taxon>Bacillariophyta</taxon>
        <taxon>Bacillariophyceae</taxon>
        <taxon>Bacillariophycidae</taxon>
        <taxon>Bacillariales</taxon>
        <taxon>Bacillariaceae</taxon>
        <taxon>Nitzschia</taxon>
    </lineage>
</organism>
<feature type="domain" description="Helicase-associated" evidence="1">
    <location>
        <begin position="312"/>
        <end position="378"/>
    </location>
</feature>
<feature type="domain" description="Helicase-associated" evidence="1">
    <location>
        <begin position="785"/>
        <end position="851"/>
    </location>
</feature>
<dbReference type="OrthoDB" id="49288at2759"/>
<reference evidence="2" key="1">
    <citation type="journal article" date="2021" name="Sci. Rep.">
        <title>Diploid genomic architecture of Nitzschia inconspicua, an elite biomass production diatom.</title>
        <authorList>
            <person name="Oliver A."/>
            <person name="Podell S."/>
            <person name="Pinowska A."/>
            <person name="Traller J.C."/>
            <person name="Smith S.R."/>
            <person name="McClure R."/>
            <person name="Beliaev A."/>
            <person name="Bohutskyi P."/>
            <person name="Hill E.A."/>
            <person name="Rabines A."/>
            <person name="Zheng H."/>
            <person name="Allen L.Z."/>
            <person name="Kuo A."/>
            <person name="Grigoriev I.V."/>
            <person name="Allen A.E."/>
            <person name="Hazlebeck D."/>
            <person name="Allen E.E."/>
        </authorList>
    </citation>
    <scope>NUCLEOTIDE SEQUENCE</scope>
    <source>
        <strain evidence="2">Hildebrandi</strain>
    </source>
</reference>
<dbReference type="Pfam" id="PF03457">
    <property type="entry name" value="HA"/>
    <property type="match status" value="10"/>
</dbReference>
<comment type="caution">
    <text evidence="2">The sequence shown here is derived from an EMBL/GenBank/DDBJ whole genome shotgun (WGS) entry which is preliminary data.</text>
</comment>
<dbReference type="PANTHER" id="PTHR33418:SF1">
    <property type="entry name" value="HELICASE-ASSOCIATED DOMAIN-CONTAINING PROTEIN"/>
    <property type="match status" value="1"/>
</dbReference>
<evidence type="ECO:0000259" key="1">
    <source>
        <dbReference type="Pfam" id="PF03457"/>
    </source>
</evidence>
<feature type="domain" description="Helicase-associated" evidence="1">
    <location>
        <begin position="148"/>
        <end position="213"/>
    </location>
</feature>
<feature type="domain" description="Helicase-associated" evidence="1">
    <location>
        <begin position="70"/>
        <end position="136"/>
    </location>
</feature>
<dbReference type="PANTHER" id="PTHR33418">
    <property type="entry name" value="HELICASE-ASSOCIATED"/>
    <property type="match status" value="1"/>
</dbReference>
<dbReference type="EMBL" id="JAGRRH010000026">
    <property type="protein sequence ID" value="KAG7341298.1"/>
    <property type="molecule type" value="Genomic_DNA"/>
</dbReference>
<name>A0A9K3KE36_9STRA</name>
<keyword evidence="2" id="KW-0378">Hydrolase</keyword>
<reference evidence="2" key="2">
    <citation type="submission" date="2021-04" db="EMBL/GenBank/DDBJ databases">
        <authorList>
            <person name="Podell S."/>
        </authorList>
    </citation>
    <scope>NUCLEOTIDE SEQUENCE</scope>
    <source>
        <strain evidence="2">Hildebrandi</strain>
    </source>
</reference>
<protein>
    <submittedName>
        <fullName evidence="2">Helicase domain protein</fullName>
    </submittedName>
</protein>
<gene>
    <name evidence="2" type="ORF">IV203_023249</name>
</gene>
<keyword evidence="2" id="KW-0347">Helicase</keyword>
<feature type="domain" description="Helicase-associated" evidence="1">
    <location>
        <begin position="708"/>
        <end position="774"/>
    </location>
</feature>
<feature type="domain" description="Helicase-associated" evidence="1">
    <location>
        <begin position="554"/>
        <end position="620"/>
    </location>
</feature>
<feature type="domain" description="Helicase-associated" evidence="1">
    <location>
        <begin position="467"/>
        <end position="532"/>
    </location>
</feature>
<feature type="domain" description="Helicase-associated" evidence="1">
    <location>
        <begin position="631"/>
        <end position="697"/>
    </location>
</feature>
<dbReference type="AlphaFoldDB" id="A0A9K3KE36"/>
<evidence type="ECO:0000313" key="2">
    <source>
        <dbReference type="EMBL" id="KAG7341298.1"/>
    </source>
</evidence>
<feature type="domain" description="Helicase-associated" evidence="1">
    <location>
        <begin position="389"/>
        <end position="455"/>
    </location>
</feature>
<feature type="domain" description="Helicase-associated" evidence="1">
    <location>
        <begin position="235"/>
        <end position="301"/>
    </location>
</feature>
<proteinExistence type="predicted"/>
<evidence type="ECO:0000313" key="3">
    <source>
        <dbReference type="Proteomes" id="UP000693970"/>
    </source>
</evidence>